<comment type="caution">
    <text evidence="1">The sequence shown here is derived from an EMBL/GenBank/DDBJ whole genome shotgun (WGS) entry which is preliminary data.</text>
</comment>
<reference evidence="1" key="1">
    <citation type="journal article" date="2021" name="PeerJ">
        <title>Extensive microbial diversity within the chicken gut microbiome revealed by metagenomics and culture.</title>
        <authorList>
            <person name="Gilroy R."/>
            <person name="Ravi A."/>
            <person name="Getino M."/>
            <person name="Pursley I."/>
            <person name="Horton D.L."/>
            <person name="Alikhan N.F."/>
            <person name="Baker D."/>
            <person name="Gharbi K."/>
            <person name="Hall N."/>
            <person name="Watson M."/>
            <person name="Adriaenssens E.M."/>
            <person name="Foster-Nyarko E."/>
            <person name="Jarju S."/>
            <person name="Secka A."/>
            <person name="Antonio M."/>
            <person name="Oren A."/>
            <person name="Chaudhuri R.R."/>
            <person name="La Ragione R."/>
            <person name="Hildebrand F."/>
            <person name="Pallen M.J."/>
        </authorList>
    </citation>
    <scope>NUCLEOTIDE SEQUENCE</scope>
    <source>
        <strain evidence="1">CHK195-9823</strain>
    </source>
</reference>
<reference evidence="1" key="2">
    <citation type="submission" date="2021-04" db="EMBL/GenBank/DDBJ databases">
        <authorList>
            <person name="Gilroy R."/>
        </authorList>
    </citation>
    <scope>NUCLEOTIDE SEQUENCE</scope>
    <source>
        <strain evidence="1">CHK195-9823</strain>
    </source>
</reference>
<dbReference type="Proteomes" id="UP000886814">
    <property type="component" value="Unassembled WGS sequence"/>
</dbReference>
<proteinExistence type="predicted"/>
<dbReference type="EMBL" id="DXIQ01000081">
    <property type="protein sequence ID" value="HIV39692.1"/>
    <property type="molecule type" value="Genomic_DNA"/>
</dbReference>
<accession>A0A9D1TGR4</accession>
<organism evidence="1 2">
    <name type="scientific">Candidatus Blautia stercorigallinarum</name>
    <dbReference type="NCBI Taxonomy" id="2838501"/>
    <lineage>
        <taxon>Bacteria</taxon>
        <taxon>Bacillati</taxon>
        <taxon>Bacillota</taxon>
        <taxon>Clostridia</taxon>
        <taxon>Lachnospirales</taxon>
        <taxon>Lachnospiraceae</taxon>
        <taxon>Blautia</taxon>
    </lineage>
</organism>
<dbReference type="AlphaFoldDB" id="A0A9D1TGR4"/>
<evidence type="ECO:0000313" key="2">
    <source>
        <dbReference type="Proteomes" id="UP000886814"/>
    </source>
</evidence>
<sequence length="55" mass="6500">MHNFGLTAVTVPQAEEYGEGNILQKQFSQIVEKEIERKMEPYWKLTENPEYLTQL</sequence>
<name>A0A9D1TGR4_9FIRM</name>
<protein>
    <submittedName>
        <fullName evidence="1">Uncharacterized protein</fullName>
    </submittedName>
</protein>
<evidence type="ECO:0000313" key="1">
    <source>
        <dbReference type="EMBL" id="HIV39692.1"/>
    </source>
</evidence>
<gene>
    <name evidence="1" type="ORF">H9747_11980</name>
</gene>